<gene>
    <name evidence="1" type="ORF">WICANDRAFT_18623</name>
</gene>
<protein>
    <submittedName>
        <fullName evidence="1">Uncharacterized protein</fullName>
    </submittedName>
</protein>
<proteinExistence type="predicted"/>
<feature type="non-terminal residue" evidence="1">
    <location>
        <position position="314"/>
    </location>
</feature>
<dbReference type="InterPro" id="IPR021848">
    <property type="entry name" value="HODM_asu-like"/>
</dbReference>
<name>A0A1E3P2H9_WICAA</name>
<evidence type="ECO:0000313" key="2">
    <source>
        <dbReference type="Proteomes" id="UP000094112"/>
    </source>
</evidence>
<evidence type="ECO:0000313" key="1">
    <source>
        <dbReference type="EMBL" id="ODQ59102.1"/>
    </source>
</evidence>
<keyword evidence="2" id="KW-1185">Reference proteome</keyword>
<dbReference type="AlphaFoldDB" id="A0A1E3P2H9"/>
<reference evidence="1 2" key="1">
    <citation type="journal article" date="2016" name="Proc. Natl. Acad. Sci. U.S.A.">
        <title>Comparative genomics of biotechnologically important yeasts.</title>
        <authorList>
            <person name="Riley R."/>
            <person name="Haridas S."/>
            <person name="Wolfe K.H."/>
            <person name="Lopes M.R."/>
            <person name="Hittinger C.T."/>
            <person name="Goeker M."/>
            <person name="Salamov A.A."/>
            <person name="Wisecaver J.H."/>
            <person name="Long T.M."/>
            <person name="Calvey C.H."/>
            <person name="Aerts A.L."/>
            <person name="Barry K.W."/>
            <person name="Choi C."/>
            <person name="Clum A."/>
            <person name="Coughlan A.Y."/>
            <person name="Deshpande S."/>
            <person name="Douglass A.P."/>
            <person name="Hanson S.J."/>
            <person name="Klenk H.-P."/>
            <person name="LaButti K.M."/>
            <person name="Lapidus A."/>
            <person name="Lindquist E.A."/>
            <person name="Lipzen A.M."/>
            <person name="Meier-Kolthoff J.P."/>
            <person name="Ohm R.A."/>
            <person name="Otillar R.P."/>
            <person name="Pangilinan J.L."/>
            <person name="Peng Y."/>
            <person name="Rokas A."/>
            <person name="Rosa C.A."/>
            <person name="Scheuner C."/>
            <person name="Sibirny A.A."/>
            <person name="Slot J.C."/>
            <person name="Stielow J.B."/>
            <person name="Sun H."/>
            <person name="Kurtzman C.P."/>
            <person name="Blackwell M."/>
            <person name="Grigoriev I.V."/>
            <person name="Jeffries T.W."/>
        </authorList>
    </citation>
    <scope>NUCLEOTIDE SEQUENCE [LARGE SCALE GENOMIC DNA]</scope>
    <source>
        <strain evidence="2">ATCC 58044 / CBS 1984 / NCYC 433 / NRRL Y-366-8</strain>
    </source>
</reference>
<dbReference type="GeneID" id="30198045"/>
<sequence length="314" mass="36926">VDPNFNWSTKEPHKYRPFKKGEYKLVMGINNIPNDEWFLVENTYKSYTDLKFSYVNNPELHDHAIFMTQDCIPSVIEFYKESTRFMLERYPMCFSVRDGLIHNHIRGDTIPFNPLVEKDPKELLHHLSRFLEEDFILLFPDPENYDTDEYIFKGGVFAFAAGFDPVERFQTPLTTIHGPVPEYRTKLKPQMNKFFEKLKKGTIVKRNNWSIQTHNKIFVIGANKGVEGEEIKSLNPDELDFKRQVFFRSERQTLTRLPKTGTIVFGIRTYLTPIWDIREEGLGDELIGGIEGMQETIGQYKRRPEWGEPVVKFL</sequence>
<dbReference type="RefSeq" id="XP_019038309.1">
    <property type="nucleotide sequence ID" value="XM_019180799.1"/>
</dbReference>
<feature type="non-terminal residue" evidence="1">
    <location>
        <position position="1"/>
    </location>
</feature>
<accession>A0A1E3P2H9</accession>
<dbReference type="OrthoDB" id="5043642at2759"/>
<dbReference type="Pfam" id="PF11927">
    <property type="entry name" value="HODM_asu-like"/>
    <property type="match status" value="1"/>
</dbReference>
<dbReference type="EMBL" id="KV454211">
    <property type="protein sequence ID" value="ODQ59102.1"/>
    <property type="molecule type" value="Genomic_DNA"/>
</dbReference>
<dbReference type="STRING" id="683960.A0A1E3P2H9"/>
<organism evidence="1 2">
    <name type="scientific">Wickerhamomyces anomalus (strain ATCC 58044 / CBS 1984 / NCYC 433 / NRRL Y-366-8)</name>
    <name type="common">Yeast</name>
    <name type="synonym">Hansenula anomala</name>
    <dbReference type="NCBI Taxonomy" id="683960"/>
    <lineage>
        <taxon>Eukaryota</taxon>
        <taxon>Fungi</taxon>
        <taxon>Dikarya</taxon>
        <taxon>Ascomycota</taxon>
        <taxon>Saccharomycotina</taxon>
        <taxon>Saccharomycetes</taxon>
        <taxon>Phaffomycetales</taxon>
        <taxon>Wickerhamomycetaceae</taxon>
        <taxon>Wickerhamomyces</taxon>
    </lineage>
</organism>
<dbReference type="Proteomes" id="UP000094112">
    <property type="component" value="Unassembled WGS sequence"/>
</dbReference>